<evidence type="ECO:0000313" key="2">
    <source>
        <dbReference type="EMBL" id="KAG8056034.1"/>
    </source>
</evidence>
<evidence type="ECO:0000313" key="3">
    <source>
        <dbReference type="Proteomes" id="UP000729402"/>
    </source>
</evidence>
<dbReference type="Proteomes" id="UP000729402">
    <property type="component" value="Unassembled WGS sequence"/>
</dbReference>
<comment type="caution">
    <text evidence="2">The sequence shown here is derived from an EMBL/GenBank/DDBJ whole genome shotgun (WGS) entry which is preliminary data.</text>
</comment>
<protein>
    <submittedName>
        <fullName evidence="2">Uncharacterized protein</fullName>
    </submittedName>
</protein>
<evidence type="ECO:0000256" key="1">
    <source>
        <dbReference type="SAM" id="MobiDB-lite"/>
    </source>
</evidence>
<dbReference type="AlphaFoldDB" id="A0A8J5SHE2"/>
<gene>
    <name evidence="2" type="ORF">GUJ93_ZPchr0001g31943</name>
</gene>
<keyword evidence="3" id="KW-1185">Reference proteome</keyword>
<reference evidence="2" key="1">
    <citation type="journal article" date="2021" name="bioRxiv">
        <title>Whole Genome Assembly and Annotation of Northern Wild Rice, Zizania palustris L., Supports a Whole Genome Duplication in the Zizania Genus.</title>
        <authorList>
            <person name="Haas M."/>
            <person name="Kono T."/>
            <person name="Macchietto M."/>
            <person name="Millas R."/>
            <person name="McGilp L."/>
            <person name="Shao M."/>
            <person name="Duquette J."/>
            <person name="Hirsch C.N."/>
            <person name="Kimball J."/>
        </authorList>
    </citation>
    <scope>NUCLEOTIDE SEQUENCE</scope>
    <source>
        <tissue evidence="2">Fresh leaf tissue</tissue>
    </source>
</reference>
<feature type="region of interest" description="Disordered" evidence="1">
    <location>
        <begin position="37"/>
        <end position="104"/>
    </location>
</feature>
<reference evidence="2" key="2">
    <citation type="submission" date="2021-02" db="EMBL/GenBank/DDBJ databases">
        <authorList>
            <person name="Kimball J.A."/>
            <person name="Haas M.W."/>
            <person name="Macchietto M."/>
            <person name="Kono T."/>
            <person name="Duquette J."/>
            <person name="Shao M."/>
        </authorList>
    </citation>
    <scope>NUCLEOTIDE SEQUENCE</scope>
    <source>
        <tissue evidence="2">Fresh leaf tissue</tissue>
    </source>
</reference>
<sequence>MEGYMQILDELDHWTVPLLVARWRHRGKAGQRECGTLELGGETVEGGQAPRPQAGPQDGRRRYAGKQLGTSKRLSEQRRCERPFSESVGGCGTTGPPPVHRLPRGRDTDELCFCQWHRAHEASQRPPRLNRPYKITCAAEALLESDAYMAPCPRVSRLDGRAVSRAYAHDGRCPAPAAWLTETEPAVTGRHNNKRA</sequence>
<feature type="compositionally biased region" description="Low complexity" evidence="1">
    <location>
        <begin position="37"/>
        <end position="47"/>
    </location>
</feature>
<proteinExistence type="predicted"/>
<feature type="compositionally biased region" description="Basic and acidic residues" evidence="1">
    <location>
        <begin position="73"/>
        <end position="84"/>
    </location>
</feature>
<organism evidence="2 3">
    <name type="scientific">Zizania palustris</name>
    <name type="common">Northern wild rice</name>
    <dbReference type="NCBI Taxonomy" id="103762"/>
    <lineage>
        <taxon>Eukaryota</taxon>
        <taxon>Viridiplantae</taxon>
        <taxon>Streptophyta</taxon>
        <taxon>Embryophyta</taxon>
        <taxon>Tracheophyta</taxon>
        <taxon>Spermatophyta</taxon>
        <taxon>Magnoliopsida</taxon>
        <taxon>Liliopsida</taxon>
        <taxon>Poales</taxon>
        <taxon>Poaceae</taxon>
        <taxon>BOP clade</taxon>
        <taxon>Oryzoideae</taxon>
        <taxon>Oryzeae</taxon>
        <taxon>Zizaniinae</taxon>
        <taxon>Zizania</taxon>
    </lineage>
</organism>
<name>A0A8J5SHE2_ZIZPA</name>
<dbReference type="EMBL" id="JAAALK010000288">
    <property type="protein sequence ID" value="KAG8056034.1"/>
    <property type="molecule type" value="Genomic_DNA"/>
</dbReference>
<accession>A0A8J5SHE2</accession>